<dbReference type="Pfam" id="PF01535">
    <property type="entry name" value="PPR"/>
    <property type="match status" value="7"/>
</dbReference>
<feature type="repeat" description="PPR" evidence="3">
    <location>
        <begin position="70"/>
        <end position="100"/>
    </location>
</feature>
<dbReference type="SUPFAM" id="SSF48452">
    <property type="entry name" value="TPR-like"/>
    <property type="match status" value="2"/>
</dbReference>
<accession>A0AAW1L2N9</accession>
<evidence type="ECO:0000256" key="1">
    <source>
        <dbReference type="ARBA" id="ARBA00006643"/>
    </source>
</evidence>
<dbReference type="Pfam" id="PF13041">
    <property type="entry name" value="PPR_2"/>
    <property type="match status" value="2"/>
</dbReference>
<feature type="repeat" description="PPR" evidence="3">
    <location>
        <begin position="304"/>
        <end position="338"/>
    </location>
</feature>
<keyword evidence="2" id="KW-0677">Repeat</keyword>
<comment type="similarity">
    <text evidence="1">Belongs to the PPR family. PCMP-H subfamily.</text>
</comment>
<feature type="repeat" description="PPR" evidence="3">
    <location>
        <begin position="101"/>
        <end position="135"/>
    </location>
</feature>
<name>A0AAW1L2N9_SAPOF</name>
<dbReference type="EMBL" id="JBDFQZ010000005">
    <property type="protein sequence ID" value="KAK9726269.1"/>
    <property type="molecule type" value="Genomic_DNA"/>
</dbReference>
<dbReference type="PANTHER" id="PTHR47926:SF517">
    <property type="entry name" value="TETRATRICOPEPTIDE REPEAT-LIKE SUPERFAMILY PROTEIN"/>
    <property type="match status" value="1"/>
</dbReference>
<dbReference type="InterPro" id="IPR011990">
    <property type="entry name" value="TPR-like_helical_dom_sf"/>
</dbReference>
<dbReference type="AlphaFoldDB" id="A0AAW1L2N9"/>
<dbReference type="InterPro" id="IPR046960">
    <property type="entry name" value="PPR_At4g14850-like_plant"/>
</dbReference>
<dbReference type="PANTHER" id="PTHR47926">
    <property type="entry name" value="PENTATRICOPEPTIDE REPEAT-CONTAINING PROTEIN"/>
    <property type="match status" value="1"/>
</dbReference>
<dbReference type="InterPro" id="IPR032867">
    <property type="entry name" value="DYW_dom"/>
</dbReference>
<evidence type="ECO:0000313" key="6">
    <source>
        <dbReference type="Proteomes" id="UP001443914"/>
    </source>
</evidence>
<dbReference type="FunFam" id="1.25.40.10:FF:000031">
    <property type="entry name" value="Pentatricopeptide repeat-containing protein mitochondrial"/>
    <property type="match status" value="1"/>
</dbReference>
<comment type="caution">
    <text evidence="5">The sequence shown here is derived from an EMBL/GenBank/DDBJ whole genome shotgun (WGS) entry which is preliminary data.</text>
</comment>
<evidence type="ECO:0000259" key="4">
    <source>
        <dbReference type="Pfam" id="PF14432"/>
    </source>
</evidence>
<sequence length="813" mass="92261">MVRLELKTTNKLTNLFKTIQRQHLCLFRFCHNLTPFCNKKLENNLLLSKLCKSGKFDHARQLFVEMPERDNYSWNIMVSGFANSGRFIEARQFFDDTPCKSSITWNSLISGYCRHGFVDEAFKLFSQMQYDDFKPTEYSVGSILGVCSELGLLCLGKQLHSYAVKTRLEFSSFVITCLVDMYAKCNCVFEAECTFKLFTGVKSHVLWTAVLSAYSYNECGCKAMECFRDMRAQGTESNQFTFPSILKACANDQSLFFGQQVHGCLVRFGSDHNVYIQCALVDMYAKCGDLDSAKLLLEMTNVDNVTAWNSLLVSFLREGFVEEALIYFKKMHARGIRLDDFTIPTILKCLASQSDIDNVKSIHCLVIKAGYENDTPVSNALVDVYGKSGNLKCAVKLFNKLADKDIVSWTSLINSYSQNGFHESALKLFCDIRIAGICIDEILFSSMLGICAELTLLEFGRQVHAIFTKVRFGSSLLIKNSLITMYAKCGCIEEAANVFNTMLERDVISWTSIIVGFAQNGQAVDSIKFYERMLQTHIQPDSITFIGLLFACSHAGLVEEGKHYFELMDKVYGLKPDVQHYACMIDLLGRSGKMDEIQAMLNEMKIRPDASIWKAVLGACRVHRNVDMAEIAFKNLLELEPQNAVPYVMLANLYSAMGKWQDAAKVRTIMKTKAINKEPGCSWVEIEGKVHTFVSFDRNHQRISEIYSKVHEIIGRIKKAEYKPDMNFALHEMDEEGKELGLAYHSEKLAVAFGLLVLPPGSPIRVFKNVRVCGDCHSAMKFISKVFNRHIVLRDSNRFHHFRDGTCTCNDYW</sequence>
<dbReference type="FunFam" id="1.25.40.10:FF:000366">
    <property type="entry name" value="Pentatricopeptide (PPR) repeat-containing protein"/>
    <property type="match status" value="1"/>
</dbReference>
<gene>
    <name evidence="5" type="ORF">RND81_05G202800</name>
</gene>
<dbReference type="InterPro" id="IPR002885">
    <property type="entry name" value="PPR_rpt"/>
</dbReference>
<evidence type="ECO:0000256" key="2">
    <source>
        <dbReference type="ARBA" id="ARBA00022737"/>
    </source>
</evidence>
<dbReference type="FunFam" id="1.25.40.10:FF:000196">
    <property type="entry name" value="Pentatricopeptide repeat-containing protein At4g14850"/>
    <property type="match status" value="1"/>
</dbReference>
<dbReference type="Gene3D" id="1.25.40.10">
    <property type="entry name" value="Tetratricopeptide repeat domain"/>
    <property type="match status" value="4"/>
</dbReference>
<dbReference type="Pfam" id="PF20431">
    <property type="entry name" value="E_motif"/>
    <property type="match status" value="1"/>
</dbReference>
<dbReference type="Pfam" id="PF14432">
    <property type="entry name" value="DYW_deaminase"/>
    <property type="match status" value="1"/>
</dbReference>
<evidence type="ECO:0000313" key="5">
    <source>
        <dbReference type="EMBL" id="KAK9726269.1"/>
    </source>
</evidence>
<proteinExistence type="inferred from homology"/>
<dbReference type="GO" id="GO:0003723">
    <property type="term" value="F:RNA binding"/>
    <property type="evidence" value="ECO:0007669"/>
    <property type="project" value="InterPro"/>
</dbReference>
<feature type="repeat" description="PPR" evidence="3">
    <location>
        <begin position="405"/>
        <end position="439"/>
    </location>
</feature>
<feature type="domain" description="DYW" evidence="4">
    <location>
        <begin position="722"/>
        <end position="813"/>
    </location>
</feature>
<dbReference type="NCBIfam" id="TIGR00756">
    <property type="entry name" value="PPR"/>
    <property type="match status" value="7"/>
</dbReference>
<reference evidence="5" key="1">
    <citation type="submission" date="2024-03" db="EMBL/GenBank/DDBJ databases">
        <title>WGS assembly of Saponaria officinalis var. Norfolk2.</title>
        <authorList>
            <person name="Jenkins J."/>
            <person name="Shu S."/>
            <person name="Grimwood J."/>
            <person name="Barry K."/>
            <person name="Goodstein D."/>
            <person name="Schmutz J."/>
            <person name="Leebens-Mack J."/>
            <person name="Osbourn A."/>
        </authorList>
    </citation>
    <scope>NUCLEOTIDE SEQUENCE [LARGE SCALE GENOMIC DNA]</scope>
    <source>
        <strain evidence="5">JIC</strain>
    </source>
</reference>
<evidence type="ECO:0000256" key="3">
    <source>
        <dbReference type="PROSITE-ProRule" id="PRU00708"/>
    </source>
</evidence>
<dbReference type="GO" id="GO:0008270">
    <property type="term" value="F:zinc ion binding"/>
    <property type="evidence" value="ECO:0007669"/>
    <property type="project" value="InterPro"/>
</dbReference>
<organism evidence="5 6">
    <name type="scientific">Saponaria officinalis</name>
    <name type="common">Common soapwort</name>
    <name type="synonym">Lychnis saponaria</name>
    <dbReference type="NCBI Taxonomy" id="3572"/>
    <lineage>
        <taxon>Eukaryota</taxon>
        <taxon>Viridiplantae</taxon>
        <taxon>Streptophyta</taxon>
        <taxon>Embryophyta</taxon>
        <taxon>Tracheophyta</taxon>
        <taxon>Spermatophyta</taxon>
        <taxon>Magnoliopsida</taxon>
        <taxon>eudicotyledons</taxon>
        <taxon>Gunneridae</taxon>
        <taxon>Pentapetalae</taxon>
        <taxon>Caryophyllales</taxon>
        <taxon>Caryophyllaceae</taxon>
        <taxon>Caryophylleae</taxon>
        <taxon>Saponaria</taxon>
    </lineage>
</organism>
<protein>
    <recommendedName>
        <fullName evidence="4">DYW domain-containing protein</fullName>
    </recommendedName>
</protein>
<feature type="repeat" description="PPR" evidence="3">
    <location>
        <begin position="506"/>
        <end position="540"/>
    </location>
</feature>
<dbReference type="Proteomes" id="UP001443914">
    <property type="component" value="Unassembled WGS sequence"/>
</dbReference>
<dbReference type="PROSITE" id="PS51375">
    <property type="entry name" value="PPR"/>
    <property type="match status" value="5"/>
</dbReference>
<keyword evidence="6" id="KW-1185">Reference proteome</keyword>
<dbReference type="InterPro" id="IPR046848">
    <property type="entry name" value="E_motif"/>
</dbReference>
<dbReference type="GO" id="GO:0009451">
    <property type="term" value="P:RNA modification"/>
    <property type="evidence" value="ECO:0007669"/>
    <property type="project" value="InterPro"/>
</dbReference>